<dbReference type="PANTHER" id="PTHR46202:SF1">
    <property type="entry name" value="DNA EXCISION REPAIR PROTEIN ERCC-8"/>
    <property type="match status" value="1"/>
</dbReference>
<dbReference type="InterPro" id="IPR001680">
    <property type="entry name" value="WD40_rpt"/>
</dbReference>
<name>A0AAV2TP15_CALDB</name>
<sequence>MTFAPSYLSRELGWHRTVPLWKNISPEIFGLDVDYDQCFQTTASGPIRDIVLDELECSYLLAGFHDGSLVLFSVNSDSNTYSQLAHVRGSAKMDPYSKRSQRTSLVTCMEWYPVDSGLFFTASVDKCIRIWDTSRMECVDAIELLESISWISLSRCATSHNLVAASMGPAGDGRTLLVDPIIGAVAITLAGGHSHPGSSTVSWSPRASHSVFTGGYDGRILLWDIRFPTTPMHSLDKYNNPDNTAYIPDAAAHTGPVLSLSFTQDGLHLISWGGAGSSEDSLCLRMWSSGQGDGDMPYISDTSNTKTFPGPQLRPINFGIMYAEAQGRSSDADLTHSATGASGTNRVQPPTAPSRPSVSSIKHIPVRIANAPGVPGNAWGGQSAFIFVPHRNRLLISSATRQGVQNRLISRHHAKMRACVWNNRSKELYTCGMDGNLFVWPLHPDEIREDVSADLALARDS</sequence>
<keyword evidence="1" id="KW-0853">WD repeat</keyword>
<proteinExistence type="predicted"/>
<reference evidence="3" key="1">
    <citation type="submission" date="2024-06" db="EMBL/GenBank/DDBJ databases">
        <authorList>
            <person name="Liu X."/>
            <person name="Lenzi L."/>
            <person name="Haldenby T S."/>
            <person name="Uol C."/>
        </authorList>
    </citation>
    <scope>NUCLEOTIDE SEQUENCE</scope>
</reference>
<dbReference type="GO" id="GO:0000109">
    <property type="term" value="C:nucleotide-excision repair complex"/>
    <property type="evidence" value="ECO:0007669"/>
    <property type="project" value="TreeGrafter"/>
</dbReference>
<dbReference type="InterPro" id="IPR036322">
    <property type="entry name" value="WD40_repeat_dom_sf"/>
</dbReference>
<evidence type="ECO:0000313" key="3">
    <source>
        <dbReference type="EMBL" id="CAL5138014.1"/>
    </source>
</evidence>
<dbReference type="GO" id="GO:0031464">
    <property type="term" value="C:Cul4A-RING E3 ubiquitin ligase complex"/>
    <property type="evidence" value="ECO:0007669"/>
    <property type="project" value="TreeGrafter"/>
</dbReference>
<evidence type="ECO:0000256" key="2">
    <source>
        <dbReference type="SAM" id="MobiDB-lite"/>
    </source>
</evidence>
<dbReference type="EMBL" id="CAXLJL010000467">
    <property type="protein sequence ID" value="CAL5138014.1"/>
    <property type="molecule type" value="Genomic_DNA"/>
</dbReference>
<feature type="compositionally biased region" description="Polar residues" evidence="2">
    <location>
        <begin position="336"/>
        <end position="359"/>
    </location>
</feature>
<dbReference type="GO" id="GO:0006283">
    <property type="term" value="P:transcription-coupled nucleotide-excision repair"/>
    <property type="evidence" value="ECO:0007669"/>
    <property type="project" value="InterPro"/>
</dbReference>
<protein>
    <recommendedName>
        <fullName evidence="5">DNA excision repair protein ERCC-8</fullName>
    </recommendedName>
</protein>
<evidence type="ECO:0008006" key="5">
    <source>
        <dbReference type="Google" id="ProtNLM"/>
    </source>
</evidence>
<evidence type="ECO:0000256" key="1">
    <source>
        <dbReference type="PROSITE-ProRule" id="PRU00221"/>
    </source>
</evidence>
<dbReference type="SMART" id="SM00320">
    <property type="entry name" value="WD40"/>
    <property type="match status" value="5"/>
</dbReference>
<dbReference type="GO" id="GO:0000209">
    <property type="term" value="P:protein polyubiquitination"/>
    <property type="evidence" value="ECO:0007669"/>
    <property type="project" value="TreeGrafter"/>
</dbReference>
<evidence type="ECO:0000313" key="4">
    <source>
        <dbReference type="Proteomes" id="UP001497525"/>
    </source>
</evidence>
<organism evidence="3 4">
    <name type="scientific">Calicophoron daubneyi</name>
    <name type="common">Rumen fluke</name>
    <name type="synonym">Paramphistomum daubneyi</name>
    <dbReference type="NCBI Taxonomy" id="300641"/>
    <lineage>
        <taxon>Eukaryota</taxon>
        <taxon>Metazoa</taxon>
        <taxon>Spiralia</taxon>
        <taxon>Lophotrochozoa</taxon>
        <taxon>Platyhelminthes</taxon>
        <taxon>Trematoda</taxon>
        <taxon>Digenea</taxon>
        <taxon>Plagiorchiida</taxon>
        <taxon>Pronocephalata</taxon>
        <taxon>Paramphistomoidea</taxon>
        <taxon>Paramphistomidae</taxon>
        <taxon>Calicophoron</taxon>
    </lineage>
</organism>
<feature type="repeat" description="WD" evidence="1">
    <location>
        <begin position="99"/>
        <end position="141"/>
    </location>
</feature>
<comment type="caution">
    <text evidence="3">The sequence shown here is derived from an EMBL/GenBank/DDBJ whole genome shotgun (WGS) entry which is preliminary data.</text>
</comment>
<dbReference type="Pfam" id="PF00400">
    <property type="entry name" value="WD40"/>
    <property type="match status" value="3"/>
</dbReference>
<dbReference type="InterPro" id="IPR015943">
    <property type="entry name" value="WD40/YVTN_repeat-like_dom_sf"/>
</dbReference>
<accession>A0AAV2TP15</accession>
<dbReference type="Proteomes" id="UP001497525">
    <property type="component" value="Unassembled WGS sequence"/>
</dbReference>
<dbReference type="PROSITE" id="PS50082">
    <property type="entry name" value="WD_REPEATS_2"/>
    <property type="match status" value="2"/>
</dbReference>
<feature type="repeat" description="WD" evidence="1">
    <location>
        <begin position="200"/>
        <end position="226"/>
    </location>
</feature>
<gene>
    <name evidence="3" type="ORF">CDAUBV1_LOCUS12531</name>
</gene>
<dbReference type="Gene3D" id="2.130.10.10">
    <property type="entry name" value="YVTN repeat-like/Quinoprotein amine dehydrogenase"/>
    <property type="match status" value="1"/>
</dbReference>
<dbReference type="AlphaFoldDB" id="A0AAV2TP15"/>
<dbReference type="PANTHER" id="PTHR46202">
    <property type="entry name" value="DNA EXCISION REPAIR PROTEIN ERCC-8"/>
    <property type="match status" value="1"/>
</dbReference>
<dbReference type="SUPFAM" id="SSF50978">
    <property type="entry name" value="WD40 repeat-like"/>
    <property type="match status" value="1"/>
</dbReference>
<dbReference type="GO" id="GO:0043161">
    <property type="term" value="P:proteasome-mediated ubiquitin-dependent protein catabolic process"/>
    <property type="evidence" value="ECO:0007669"/>
    <property type="project" value="TreeGrafter"/>
</dbReference>
<feature type="region of interest" description="Disordered" evidence="2">
    <location>
        <begin position="329"/>
        <end position="359"/>
    </location>
</feature>
<dbReference type="InterPro" id="IPR042238">
    <property type="entry name" value="Rad28/ERCC8/Ckn1/ATCSA-1"/>
</dbReference>